<keyword evidence="9 18" id="KW-0479">Metal-binding</keyword>
<dbReference type="GO" id="GO:0016020">
    <property type="term" value="C:membrane"/>
    <property type="evidence" value="ECO:0007669"/>
    <property type="project" value="InterPro"/>
</dbReference>
<feature type="region of interest" description="COX2-like" evidence="18">
    <location>
        <begin position="541"/>
        <end position="639"/>
    </location>
</feature>
<dbReference type="InterPro" id="IPR051403">
    <property type="entry name" value="NosZ/Cyto_c_oxidase_sub2"/>
</dbReference>
<comment type="subcellular location">
    <subcellularLocation>
        <location evidence="2 18">Periplasm</location>
    </subcellularLocation>
</comment>
<feature type="binding site" evidence="18">
    <location>
        <position position="492"/>
    </location>
    <ligand>
        <name>Cu cation</name>
        <dbReference type="ChEBI" id="CHEBI:23378"/>
        <label>Z4</label>
    </ligand>
</feature>
<feature type="binding site" evidence="18">
    <location>
        <position position="380"/>
    </location>
    <ligand>
        <name>Cu cation</name>
        <dbReference type="ChEBI" id="CHEBI:23378"/>
        <label>Z1</label>
    </ligand>
</feature>
<comment type="catalytic activity">
    <reaction evidence="17 18">
        <text>N2 + 2 Fe(III)-[cytochrome c] + H2O = nitrous oxide + 2 Fe(II)-[cytochrome c] + 2 H(+)</text>
        <dbReference type="Rhea" id="RHEA:43108"/>
        <dbReference type="Rhea" id="RHEA-COMP:10350"/>
        <dbReference type="Rhea" id="RHEA-COMP:14399"/>
        <dbReference type="ChEBI" id="CHEBI:15377"/>
        <dbReference type="ChEBI" id="CHEBI:15378"/>
        <dbReference type="ChEBI" id="CHEBI:17045"/>
        <dbReference type="ChEBI" id="CHEBI:17997"/>
        <dbReference type="ChEBI" id="CHEBI:29033"/>
        <dbReference type="ChEBI" id="CHEBI:29034"/>
        <dbReference type="EC" id="1.7.2.4"/>
    </reaction>
</comment>
<feature type="binding site" evidence="18">
    <location>
        <position position="467"/>
    </location>
    <ligand>
        <name>Ca(2+)</name>
        <dbReference type="ChEBI" id="CHEBI:29108"/>
        <label>1</label>
    </ligand>
</feature>
<comment type="pathway">
    <text evidence="3">Nitrogen metabolism; nitrate reduction (denitrification); dinitrogen from nitrate: step 4/4.</text>
</comment>
<organism evidence="20 21">
    <name type="scientific">Notoacmeibacter marinus</name>
    <dbReference type="NCBI Taxonomy" id="1876515"/>
    <lineage>
        <taxon>Bacteria</taxon>
        <taxon>Pseudomonadati</taxon>
        <taxon>Pseudomonadota</taxon>
        <taxon>Alphaproteobacteria</taxon>
        <taxon>Hyphomicrobiales</taxon>
        <taxon>Notoacmeibacteraceae</taxon>
        <taxon>Notoacmeibacter</taxon>
    </lineage>
</organism>
<dbReference type="GO" id="GO:0019333">
    <property type="term" value="P:denitrification pathway"/>
    <property type="evidence" value="ECO:0007669"/>
    <property type="project" value="UniProtKB-UniPathway"/>
</dbReference>
<dbReference type="GO" id="GO:0042597">
    <property type="term" value="C:periplasmic space"/>
    <property type="evidence" value="ECO:0007669"/>
    <property type="project" value="UniProtKB-SubCell"/>
</dbReference>
<evidence type="ECO:0000256" key="18">
    <source>
        <dbReference type="HAMAP-Rule" id="MF_00716"/>
    </source>
</evidence>
<dbReference type="GO" id="GO:0050304">
    <property type="term" value="F:nitrous-oxide reductase activity"/>
    <property type="evidence" value="ECO:0007669"/>
    <property type="project" value="UniProtKB-UniRule"/>
</dbReference>
<dbReference type="RefSeq" id="WP_094077781.1">
    <property type="nucleotide sequence ID" value="NZ_NBYO01000002.1"/>
</dbReference>
<keyword evidence="12 18" id="KW-0106">Calcium</keyword>
<dbReference type="HAMAP" id="MF_00716">
    <property type="entry name" value="NosZ"/>
    <property type="match status" value="1"/>
</dbReference>
<dbReference type="InterPro" id="IPR041142">
    <property type="entry name" value="NOS_propeller_2"/>
</dbReference>
<feature type="binding site" evidence="18">
    <location>
        <position position="325"/>
    </location>
    <ligand>
        <name>Cu cation</name>
        <dbReference type="ChEBI" id="CHEBI:23378"/>
        <label>Z1</label>
    </ligand>
</feature>
<feature type="binding site" evidence="18">
    <location>
        <position position="261"/>
    </location>
    <ligand>
        <name>Ca(2+)</name>
        <dbReference type="ChEBI" id="CHEBI:29108"/>
        <label>2</label>
    </ligand>
</feature>
<evidence type="ECO:0000313" key="21">
    <source>
        <dbReference type="Proteomes" id="UP000215405"/>
    </source>
</evidence>
<feature type="binding site" evidence="18">
    <location>
        <position position="264"/>
    </location>
    <ligand>
        <name>Ca(2+)</name>
        <dbReference type="ChEBI" id="CHEBI:29108"/>
        <label>2</label>
    </ligand>
</feature>
<evidence type="ECO:0000256" key="4">
    <source>
        <dbReference type="ARBA" id="ARBA00006790"/>
    </source>
</evidence>
<dbReference type="InterPro" id="IPR008972">
    <property type="entry name" value="Cupredoxin"/>
</dbReference>
<dbReference type="InterPro" id="IPR002429">
    <property type="entry name" value="CcO_II-like_C"/>
</dbReference>
<keyword evidence="11 18" id="KW-0574">Periplasm</keyword>
<dbReference type="PANTHER" id="PTHR42838:SF2">
    <property type="entry name" value="NITROUS-OXIDE REDUCTASE"/>
    <property type="match status" value="1"/>
</dbReference>
<comment type="cofactor">
    <cofactor evidence="18">
        <name>Ca(2+)</name>
        <dbReference type="ChEBI" id="CHEBI:29108"/>
    </cofactor>
    <text evidence="18">Binds 2 calcium ions per subunit.</text>
</comment>
<evidence type="ECO:0000313" key="20">
    <source>
        <dbReference type="EMBL" id="OXT00957.1"/>
    </source>
</evidence>
<comment type="similarity">
    <text evidence="5 18">Belongs to the NosZ family.</text>
</comment>
<sequence>MTDKTTRGLGVSRRDLLSASAVGAVAAGTGIGGAMLAGNAISPARAETAGAPHLAPGELDEYYGFWSSGQTGELRILGVPSMRELMRVPVFNRCSATGWGQTNESLKILTEGLLPETKAYLAAQGKVTYDNGDLHHPHMSFTDGTYDGRYLFMNDKANTRVARVRCDVMKCDKIIEIPNAHDIHGMRPQKYPRTGYIFANGEHEAPLPNDGRILDDPSAYRCIYTAIDGDTMEVAWQVIVDGNLDNTDCDYQGKYAFSTSYNSEMGVNLAEMTASETDHVVVFNIKRIEEGVAAGDYTEMNGVPVLDGRKGSKYTRYIPIPNSPHGINTAPDKKHVVINGKLSPTVSIMDVEKLDALFEGDADPRSAIVGEPELGLGPLHTAYDGQGNAFTTLFLDSQVVKWNIGKAIRQYAGEEVDPIISKVDVHYQPGHNSTTMGETAEADGKWLISMNKFSKDRFLNVGPLKPECEQLIDLSSDEMKVVHDGATFAEPHDSILVHRSKVSPKVVWDRDDPMWEDARKQAEADGVDLEDGAPEPIRDGNKVRVYMHSAAPVFSLDKFTVKQGDEVTVYVTNIDDIDDLTHGFTLANFGVAMEVAPKATASVTFIADRPGVHWFYCQWFCHALHMEMRGRMFVEPRAT</sequence>
<dbReference type="GO" id="GO:0005507">
    <property type="term" value="F:copper ion binding"/>
    <property type="evidence" value="ECO:0007669"/>
    <property type="project" value="UniProtKB-UniRule"/>
</dbReference>
<dbReference type="EMBL" id="NBYO01000002">
    <property type="protein sequence ID" value="OXT00957.1"/>
    <property type="molecule type" value="Genomic_DNA"/>
</dbReference>
<evidence type="ECO:0000256" key="8">
    <source>
        <dbReference type="ARBA" id="ARBA00016560"/>
    </source>
</evidence>
<keyword evidence="21" id="KW-1185">Reference proteome</keyword>
<keyword evidence="10 18" id="KW-0732">Signal</keyword>
<evidence type="ECO:0000256" key="2">
    <source>
        <dbReference type="ARBA" id="ARBA00004418"/>
    </source>
</evidence>
<feature type="binding site" evidence="18">
    <location>
        <position position="452"/>
    </location>
    <ligand>
        <name>Ca(2+)</name>
        <dbReference type="ChEBI" id="CHEBI:29108"/>
        <label>1</label>
    </ligand>
</feature>
<dbReference type="InterPro" id="IPR023644">
    <property type="entry name" value="NO_Rdtase"/>
</dbReference>
<dbReference type="InterPro" id="IPR015943">
    <property type="entry name" value="WD40/YVTN_repeat-like_dom_sf"/>
</dbReference>
<evidence type="ECO:0000256" key="15">
    <source>
        <dbReference type="ARBA" id="ARBA00031077"/>
    </source>
</evidence>
<dbReference type="SUPFAM" id="SSF50974">
    <property type="entry name" value="Nitrous oxide reductase, N-terminal domain"/>
    <property type="match status" value="1"/>
</dbReference>
<proteinExistence type="inferred from homology"/>
<feature type="binding site" evidence="18">
    <location>
        <position position="136"/>
    </location>
    <ligand>
        <name>Cu cation</name>
        <dbReference type="ChEBI" id="CHEBI:23378"/>
        <label>Z3</label>
    </ligand>
</feature>
<feature type="binding site" evidence="18">
    <location>
        <position position="431"/>
    </location>
    <ligand>
        <name>Cu cation</name>
        <dbReference type="ChEBI" id="CHEBI:23378"/>
        <label>Z3</label>
    </ligand>
</feature>
<dbReference type="Gene3D" id="2.60.40.420">
    <property type="entry name" value="Cupredoxins - blue copper proteins"/>
    <property type="match status" value="1"/>
</dbReference>
<feature type="binding site" evidence="18">
    <location>
        <position position="323"/>
    </location>
    <ligand>
        <name>Ca(2+)</name>
        <dbReference type="ChEBI" id="CHEBI:29108"/>
        <label>2</label>
    </ligand>
</feature>
<evidence type="ECO:0000256" key="13">
    <source>
        <dbReference type="ARBA" id="ARBA00023002"/>
    </source>
</evidence>
<evidence type="ECO:0000256" key="12">
    <source>
        <dbReference type="ARBA" id="ARBA00022837"/>
    </source>
</evidence>
<evidence type="ECO:0000256" key="6">
    <source>
        <dbReference type="ARBA" id="ARBA00011738"/>
    </source>
</evidence>
<comment type="subunit">
    <text evidence="6 18">Homodimer.</text>
</comment>
<gene>
    <name evidence="18" type="primary">nosZ</name>
    <name evidence="20" type="ORF">B7H23_12065</name>
</gene>
<feature type="binding site" evidence="18">
    <location>
        <position position="272"/>
    </location>
    <ligand>
        <name>Ca(2+)</name>
        <dbReference type="ChEBI" id="CHEBI:29108"/>
        <label>2</label>
    </ligand>
</feature>
<keyword evidence="14 18" id="KW-0186">Copper</keyword>
<protein>
    <recommendedName>
        <fullName evidence="8 18">Nitrous-oxide reductase</fullName>
        <ecNumber evidence="7 18">1.7.2.4</ecNumber>
    </recommendedName>
    <alternativeName>
        <fullName evidence="15 18">N(2)OR</fullName>
    </alternativeName>
    <alternativeName>
        <fullName evidence="16 18">N2O reductase</fullName>
    </alternativeName>
</protein>
<feature type="domain" description="Cytochrome oxidase subunit II copper A binding" evidence="19">
    <location>
        <begin position="538"/>
        <end position="639"/>
    </location>
</feature>
<dbReference type="Gene3D" id="2.130.10.10">
    <property type="entry name" value="YVTN repeat-like/Quinoprotein amine dehydrogenase"/>
    <property type="match status" value="1"/>
</dbReference>
<reference evidence="21" key="1">
    <citation type="journal article" date="2017" name="Int. J. Syst. Evol. Microbiol.">
        <title>Notoacmeibacter marinus gen. nov., sp. nov., isolated from the gut of a limpet and proposal of Notoacmeibacteraceae fam. nov. in the order Rhizobiales of the class Alphaproteobacteria.</title>
        <authorList>
            <person name="Huang Z."/>
            <person name="Guo F."/>
            <person name="Lai Q."/>
        </authorList>
    </citation>
    <scope>NUCLEOTIDE SEQUENCE [LARGE SCALE GENOMIC DNA]</scope>
    <source>
        <strain evidence="21">XMTR2A4</strain>
    </source>
</reference>
<feature type="binding site" evidence="18">
    <location>
        <position position="625"/>
    </location>
    <ligand>
        <name>Cu cation</name>
        <dbReference type="ChEBI" id="CHEBI:23378"/>
        <label>A2</label>
    </ligand>
</feature>
<feature type="binding site" evidence="18">
    <location>
        <position position="135"/>
    </location>
    <ligand>
        <name>Cu cation</name>
        <dbReference type="ChEBI" id="CHEBI:23378"/>
        <label>Z2</label>
    </ligand>
</feature>
<dbReference type="NCBIfam" id="TIGR04244">
    <property type="entry name" value="nitrous_NosZ_RR"/>
    <property type="match status" value="1"/>
</dbReference>
<dbReference type="EC" id="1.7.2.4" evidence="7 18"/>
<dbReference type="SUPFAM" id="SSF49503">
    <property type="entry name" value="Cupredoxins"/>
    <property type="match status" value="1"/>
</dbReference>
<dbReference type="InterPro" id="IPR006311">
    <property type="entry name" value="TAT_signal"/>
</dbReference>
<keyword evidence="13 18" id="KW-0560">Oxidoreductase</keyword>
<evidence type="ECO:0000256" key="5">
    <source>
        <dbReference type="ARBA" id="ARBA00010372"/>
    </source>
</evidence>
<dbReference type="InterPro" id="IPR011045">
    <property type="entry name" value="N2O_reductase_N"/>
</dbReference>
<accession>A0A231UYL5</accession>
<feature type="binding site" evidence="18">
    <location>
        <position position="617"/>
    </location>
    <ligand>
        <name>Cu cation</name>
        <dbReference type="ChEBI" id="CHEBI:23378"/>
        <label>A1</label>
    </ligand>
</feature>
<dbReference type="InterPro" id="IPR041114">
    <property type="entry name" value="Nos_propeller"/>
</dbReference>
<feature type="binding site" evidence="18">
    <location>
        <position position="621"/>
    </location>
    <ligand>
        <name>Cu cation</name>
        <dbReference type="ChEBI" id="CHEBI:23378"/>
        <label>A1</label>
    </ligand>
</feature>
<dbReference type="PROSITE" id="PS50857">
    <property type="entry name" value="COX2_CUA"/>
    <property type="match status" value="1"/>
</dbReference>
<evidence type="ECO:0000259" key="19">
    <source>
        <dbReference type="PROSITE" id="PS50857"/>
    </source>
</evidence>
<dbReference type="Proteomes" id="UP000215405">
    <property type="component" value="Unassembled WGS sequence"/>
</dbReference>
<dbReference type="Pfam" id="PF18793">
    <property type="entry name" value="nos_propeller_2"/>
    <property type="match status" value="1"/>
</dbReference>
<feature type="binding site" evidence="18">
    <location>
        <position position="621"/>
    </location>
    <ligand>
        <name>Cu cation</name>
        <dbReference type="ChEBI" id="CHEBI:23378"/>
        <label>A2</label>
    </ligand>
</feature>
<evidence type="ECO:0000256" key="10">
    <source>
        <dbReference type="ARBA" id="ARBA00022729"/>
    </source>
</evidence>
<feature type="binding site" evidence="18">
    <location>
        <position position="582"/>
    </location>
    <ligand>
        <name>Cu cation</name>
        <dbReference type="ChEBI" id="CHEBI:23378"/>
        <label>A1</label>
    </ligand>
</feature>
<evidence type="ECO:0000256" key="11">
    <source>
        <dbReference type="ARBA" id="ARBA00022764"/>
    </source>
</evidence>
<comment type="function">
    <text evidence="1 18">Nitrous-oxide reductase is part of a bacterial respiratory system which is activated under anaerobic conditions in the presence of nitrate or nitrous oxide.</text>
</comment>
<name>A0A231UYL5_9HYPH</name>
<evidence type="ECO:0000256" key="9">
    <source>
        <dbReference type="ARBA" id="ARBA00022723"/>
    </source>
</evidence>
<evidence type="ECO:0000256" key="7">
    <source>
        <dbReference type="ARBA" id="ARBA00011896"/>
    </source>
</evidence>
<dbReference type="Pfam" id="PF18764">
    <property type="entry name" value="nos_propeller"/>
    <property type="match status" value="1"/>
</dbReference>
<dbReference type="Pfam" id="PF00116">
    <property type="entry name" value="COX2"/>
    <property type="match status" value="1"/>
</dbReference>
<feature type="binding site" evidence="18">
    <location>
        <position position="628"/>
    </location>
    <ligand>
        <name>Cu cation</name>
        <dbReference type="ChEBI" id="CHEBI:23378"/>
        <label>A1</label>
    </ligand>
</feature>
<dbReference type="PROSITE" id="PS51318">
    <property type="entry name" value="TAT"/>
    <property type="match status" value="1"/>
</dbReference>
<dbReference type="GO" id="GO:0004129">
    <property type="term" value="F:cytochrome-c oxidase activity"/>
    <property type="evidence" value="ECO:0007669"/>
    <property type="project" value="InterPro"/>
</dbReference>
<feature type="binding site" evidence="18">
    <location>
        <position position="278"/>
    </location>
    <ligand>
        <name>Ca(2+)</name>
        <dbReference type="ChEBI" id="CHEBI:29108"/>
        <label>2</label>
    </ligand>
</feature>
<dbReference type="AlphaFoldDB" id="A0A231UYL5"/>
<feature type="binding site" evidence="18">
    <location>
        <position position="619"/>
    </location>
    <ligand>
        <name>Cu cation</name>
        <dbReference type="ChEBI" id="CHEBI:23378"/>
        <label>A2</label>
    </ligand>
</feature>
<evidence type="ECO:0000256" key="17">
    <source>
        <dbReference type="ARBA" id="ARBA00049555"/>
    </source>
</evidence>
<feature type="binding site" evidence="18">
    <location>
        <position position="184"/>
    </location>
    <ligand>
        <name>Cu cation</name>
        <dbReference type="ChEBI" id="CHEBI:23378"/>
        <label>Z2</label>
    </ligand>
</feature>
<dbReference type="PANTHER" id="PTHR42838">
    <property type="entry name" value="CYTOCHROME C OXIDASE SUBUNIT II"/>
    <property type="match status" value="1"/>
</dbReference>
<comment type="caution">
    <text evidence="20">The sequence shown here is derived from an EMBL/GenBank/DDBJ whole genome shotgun (WGS) entry which is preliminary data.</text>
</comment>
<dbReference type="UniPathway" id="UPA00652">
    <property type="reaction ID" value="UER00709"/>
</dbReference>
<evidence type="ECO:0000256" key="14">
    <source>
        <dbReference type="ARBA" id="ARBA00023008"/>
    </source>
</evidence>
<dbReference type="GO" id="GO:0005509">
    <property type="term" value="F:calcium ion binding"/>
    <property type="evidence" value="ECO:0007669"/>
    <property type="project" value="UniProtKB-UniRule"/>
</dbReference>
<comment type="cofactor">
    <cofactor evidence="18">
        <name>Cu cation</name>
        <dbReference type="ChEBI" id="CHEBI:23378"/>
    </cofactor>
    <text evidence="18">Binds 6 Cu cations per subunit. Each subunit contains 2 copper centers; Cu(A) (binuclear) and Cu(Z) (tetranuclear). Cu(Z) is thought to be the site of nitrous oxide reduction.</text>
</comment>
<evidence type="ECO:0000256" key="1">
    <source>
        <dbReference type="ARBA" id="ARBA00003034"/>
    </source>
</evidence>
<comment type="similarity">
    <text evidence="4 18">In the C-terminal section; belongs to the cytochrome c oxidase subunit 2 family.</text>
</comment>
<comment type="PTM">
    <text evidence="18">Predicted to be exported by the Tat system. The position of the signal peptide cleavage has not been experimentally proven.</text>
</comment>
<feature type="binding site" evidence="18">
    <location>
        <position position="617"/>
    </location>
    <ligand>
        <name>Cu cation</name>
        <dbReference type="ChEBI" id="CHEBI:23378"/>
        <label>A2</label>
    </ligand>
</feature>
<evidence type="ECO:0000256" key="16">
    <source>
        <dbReference type="ARBA" id="ARBA00032847"/>
    </source>
</evidence>
<evidence type="ECO:0000256" key="3">
    <source>
        <dbReference type="ARBA" id="ARBA00004779"/>
    </source>
</evidence>